<dbReference type="SUPFAM" id="SSF50891">
    <property type="entry name" value="Cyclophilin-like"/>
    <property type="match status" value="1"/>
</dbReference>
<keyword evidence="5" id="KW-0808">Transferase</keyword>
<dbReference type="AlphaFoldDB" id="A0A4R4FD96"/>
<proteinExistence type="predicted"/>
<organism evidence="5 6">
    <name type="scientific">Extibacter muris</name>
    <dbReference type="NCBI Taxonomy" id="1796622"/>
    <lineage>
        <taxon>Bacteria</taxon>
        <taxon>Bacillati</taxon>
        <taxon>Bacillota</taxon>
        <taxon>Clostridia</taxon>
        <taxon>Lachnospirales</taxon>
        <taxon>Lachnospiraceae</taxon>
        <taxon>Extibacter</taxon>
    </lineage>
</organism>
<dbReference type="RefSeq" id="WP_132278093.1">
    <property type="nucleotide sequence ID" value="NZ_JAOBST010000026.1"/>
</dbReference>
<name>A0A4R4FD96_9FIRM</name>
<dbReference type="Proteomes" id="UP000295710">
    <property type="component" value="Unassembled WGS sequence"/>
</dbReference>
<dbReference type="EMBL" id="SMMX01000009">
    <property type="protein sequence ID" value="TDA21288.1"/>
    <property type="molecule type" value="Genomic_DNA"/>
</dbReference>
<gene>
    <name evidence="5" type="ORF">E1963_11455</name>
</gene>
<keyword evidence="3" id="KW-0067">ATP-binding</keyword>
<dbReference type="SMART" id="SM00797">
    <property type="entry name" value="AHS2"/>
    <property type="match status" value="1"/>
</dbReference>
<dbReference type="Gene3D" id="2.40.100.10">
    <property type="entry name" value="Cyclophilin-like"/>
    <property type="match status" value="1"/>
</dbReference>
<sequence length="318" mass="34590">MGIKVENPGILTTVQDEGRFGYQQFGVSPAGPMDTQSFYLANILAGNKRSEGVLEMTFSGPTLKFEEENIIAITGADMSPCLNGEPVPMYQAAAVRAGDTLSFGMAGGSGSRGYLAFAGGLDVPLVMGSKSTLMRNGLGGVHGRKLQKGDVIGFVKPRTELPNMSARKLEPEIFPEKELTLRVVAGPQDTDFTEEELRRFFWYGAQITNESDRMGFRLQREEPLKHIGDGNIITDGIAFGSVQVPSNGQPIIMMADRQSTGGYSKIGTVISVDLPKLAQSVPGYRVRFVRIGIELAQDLYIRRLQKLDNLERHLGQGG</sequence>
<dbReference type="GO" id="GO:0016740">
    <property type="term" value="F:transferase activity"/>
    <property type="evidence" value="ECO:0007669"/>
    <property type="project" value="UniProtKB-KW"/>
</dbReference>
<dbReference type="InterPro" id="IPR052708">
    <property type="entry name" value="PxpC"/>
</dbReference>
<evidence type="ECO:0000256" key="3">
    <source>
        <dbReference type="ARBA" id="ARBA00022840"/>
    </source>
</evidence>
<dbReference type="PANTHER" id="PTHR43309:SF5">
    <property type="entry name" value="5-OXOPROLINASE SUBUNIT C"/>
    <property type="match status" value="1"/>
</dbReference>
<protein>
    <submittedName>
        <fullName evidence="5">Biotin-dependent carboxyltransferase family protein</fullName>
    </submittedName>
</protein>
<feature type="domain" description="Carboxyltransferase" evidence="4">
    <location>
        <begin position="24"/>
        <end position="307"/>
    </location>
</feature>
<evidence type="ECO:0000313" key="5">
    <source>
        <dbReference type="EMBL" id="TDA21288.1"/>
    </source>
</evidence>
<keyword evidence="1" id="KW-0547">Nucleotide-binding</keyword>
<evidence type="ECO:0000259" key="4">
    <source>
        <dbReference type="SMART" id="SM00797"/>
    </source>
</evidence>
<dbReference type="InterPro" id="IPR029000">
    <property type="entry name" value="Cyclophilin-like_dom_sf"/>
</dbReference>
<dbReference type="NCBIfam" id="TIGR00724">
    <property type="entry name" value="urea_amlyse_rel"/>
    <property type="match status" value="1"/>
</dbReference>
<reference evidence="5 6" key="1">
    <citation type="journal article" date="2016" name="Nat. Microbiol.">
        <title>The Mouse Intestinal Bacterial Collection (miBC) provides host-specific insight into cultured diversity and functional potential of the gut microbiota.</title>
        <authorList>
            <person name="Lagkouvardos I."/>
            <person name="Pukall R."/>
            <person name="Abt B."/>
            <person name="Foesel B.U."/>
            <person name="Meier-Kolthoff J.P."/>
            <person name="Kumar N."/>
            <person name="Bresciani A."/>
            <person name="Martinez I."/>
            <person name="Just S."/>
            <person name="Ziegler C."/>
            <person name="Brugiroux S."/>
            <person name="Garzetti D."/>
            <person name="Wenning M."/>
            <person name="Bui T.P."/>
            <person name="Wang J."/>
            <person name="Hugenholtz F."/>
            <person name="Plugge C.M."/>
            <person name="Peterson D.A."/>
            <person name="Hornef M.W."/>
            <person name="Baines J.F."/>
            <person name="Smidt H."/>
            <person name="Walter J."/>
            <person name="Kristiansen K."/>
            <person name="Nielsen H.B."/>
            <person name="Haller D."/>
            <person name="Overmann J."/>
            <person name="Stecher B."/>
            <person name="Clavel T."/>
        </authorList>
    </citation>
    <scope>NUCLEOTIDE SEQUENCE [LARGE SCALE GENOMIC DNA]</scope>
    <source>
        <strain evidence="5 6">DSM 28560</strain>
    </source>
</reference>
<accession>A0A4R4FD96</accession>
<keyword evidence="2" id="KW-0378">Hydrolase</keyword>
<evidence type="ECO:0000256" key="2">
    <source>
        <dbReference type="ARBA" id="ARBA00022801"/>
    </source>
</evidence>
<evidence type="ECO:0000313" key="6">
    <source>
        <dbReference type="Proteomes" id="UP000295710"/>
    </source>
</evidence>
<keyword evidence="6" id="KW-1185">Reference proteome</keyword>
<dbReference type="GO" id="GO:0005524">
    <property type="term" value="F:ATP binding"/>
    <property type="evidence" value="ECO:0007669"/>
    <property type="project" value="UniProtKB-KW"/>
</dbReference>
<comment type="caution">
    <text evidence="5">The sequence shown here is derived from an EMBL/GenBank/DDBJ whole genome shotgun (WGS) entry which is preliminary data.</text>
</comment>
<evidence type="ECO:0000256" key="1">
    <source>
        <dbReference type="ARBA" id="ARBA00022741"/>
    </source>
</evidence>
<dbReference type="GO" id="GO:0016787">
    <property type="term" value="F:hydrolase activity"/>
    <property type="evidence" value="ECO:0007669"/>
    <property type="project" value="UniProtKB-KW"/>
</dbReference>
<dbReference type="Pfam" id="PF02626">
    <property type="entry name" value="CT_A_B"/>
    <property type="match status" value="1"/>
</dbReference>
<dbReference type="PANTHER" id="PTHR43309">
    <property type="entry name" value="5-OXOPROLINASE SUBUNIT C"/>
    <property type="match status" value="1"/>
</dbReference>
<dbReference type="InterPro" id="IPR003778">
    <property type="entry name" value="CT_A_B"/>
</dbReference>